<reference evidence="2 3" key="1">
    <citation type="submission" date="2015-12" db="EMBL/GenBank/DDBJ databases">
        <title>Draft genome of Thermovenabulum gondwanense isolated from a red thermophilic microbial mat colonisisng an outflow channel of a bore well.</title>
        <authorList>
            <person name="Patel B.K."/>
        </authorList>
    </citation>
    <scope>NUCLEOTIDE SEQUENCE [LARGE SCALE GENOMIC DNA]</scope>
    <source>
        <strain evidence="2 3">R270</strain>
    </source>
</reference>
<proteinExistence type="predicted"/>
<keyword evidence="1" id="KW-1133">Transmembrane helix</keyword>
<keyword evidence="1" id="KW-0812">Transmembrane</keyword>
<dbReference type="EMBL" id="LOHZ01000028">
    <property type="protein sequence ID" value="KYO66353.1"/>
    <property type="molecule type" value="Genomic_DNA"/>
</dbReference>
<keyword evidence="3" id="KW-1185">Reference proteome</keyword>
<evidence type="ECO:0000313" key="3">
    <source>
        <dbReference type="Proteomes" id="UP000075737"/>
    </source>
</evidence>
<dbReference type="Proteomes" id="UP000075737">
    <property type="component" value="Unassembled WGS sequence"/>
</dbReference>
<dbReference type="AlphaFoldDB" id="A0A162MJD3"/>
<dbReference type="STRING" id="520767.ATZ99_12350"/>
<protein>
    <recommendedName>
        <fullName evidence="4">DUF5671 domain-containing protein</fullName>
    </recommendedName>
</protein>
<evidence type="ECO:0000256" key="1">
    <source>
        <dbReference type="SAM" id="Phobius"/>
    </source>
</evidence>
<feature type="transmembrane region" description="Helical" evidence="1">
    <location>
        <begin position="16"/>
        <end position="34"/>
    </location>
</feature>
<keyword evidence="1" id="KW-0472">Membrane</keyword>
<accession>A0A162MJD3</accession>
<dbReference type="RefSeq" id="WP_068748368.1">
    <property type="nucleotide sequence ID" value="NZ_LOHZ01000028.1"/>
</dbReference>
<name>A0A162MJD3_9FIRM</name>
<dbReference type="OrthoDB" id="2925884at2"/>
<sequence>MENEKRSGILRNFKSIYFYLVCFVTLMIIIYNAAQLVYDATEIIFPTTYTPAKIDMVRMYQGDEFIKKSVSLEEFIKMQQEQIQNEQKRQKIYAIKRTLKEIAFLLICIPLYLYHWRKIKDE</sequence>
<evidence type="ECO:0000313" key="2">
    <source>
        <dbReference type="EMBL" id="KYO66353.1"/>
    </source>
</evidence>
<comment type="caution">
    <text evidence="2">The sequence shown here is derived from an EMBL/GenBank/DDBJ whole genome shotgun (WGS) entry which is preliminary data.</text>
</comment>
<gene>
    <name evidence="2" type="ORF">ATZ99_12350</name>
</gene>
<evidence type="ECO:0008006" key="4">
    <source>
        <dbReference type="Google" id="ProtNLM"/>
    </source>
</evidence>
<organism evidence="2 3">
    <name type="scientific">Thermovenabulum gondwanense</name>
    <dbReference type="NCBI Taxonomy" id="520767"/>
    <lineage>
        <taxon>Bacteria</taxon>
        <taxon>Bacillati</taxon>
        <taxon>Bacillota</taxon>
        <taxon>Clostridia</taxon>
        <taxon>Thermosediminibacterales</taxon>
        <taxon>Thermosediminibacteraceae</taxon>
        <taxon>Thermovenabulum</taxon>
    </lineage>
</organism>